<keyword evidence="1" id="KW-0812">Transmembrane</keyword>
<evidence type="ECO:0000313" key="2">
    <source>
        <dbReference type="EMBL" id="SKC98795.1"/>
    </source>
</evidence>
<dbReference type="EMBL" id="FUZZ01000001">
    <property type="protein sequence ID" value="SKC98795.1"/>
    <property type="molecule type" value="Genomic_DNA"/>
</dbReference>
<accession>A0A1T5NEB2</accession>
<evidence type="ECO:0000313" key="3">
    <source>
        <dbReference type="Proteomes" id="UP000190166"/>
    </source>
</evidence>
<dbReference type="Proteomes" id="UP000190166">
    <property type="component" value="Unassembled WGS sequence"/>
</dbReference>
<evidence type="ECO:0000256" key="1">
    <source>
        <dbReference type="SAM" id="Phobius"/>
    </source>
</evidence>
<name>A0A1T5NEB2_9BACT</name>
<organism evidence="2 3">
    <name type="scientific">Chitinophaga ginsengisegetis</name>
    <dbReference type="NCBI Taxonomy" id="393003"/>
    <lineage>
        <taxon>Bacteria</taxon>
        <taxon>Pseudomonadati</taxon>
        <taxon>Bacteroidota</taxon>
        <taxon>Chitinophagia</taxon>
        <taxon>Chitinophagales</taxon>
        <taxon>Chitinophagaceae</taxon>
        <taxon>Chitinophaga</taxon>
    </lineage>
</organism>
<keyword evidence="1" id="KW-0472">Membrane</keyword>
<keyword evidence="3" id="KW-1185">Reference proteome</keyword>
<protein>
    <submittedName>
        <fullName evidence="2">Uncharacterized protein</fullName>
    </submittedName>
</protein>
<reference evidence="2 3" key="1">
    <citation type="submission" date="2017-02" db="EMBL/GenBank/DDBJ databases">
        <authorList>
            <person name="Peterson S.W."/>
        </authorList>
    </citation>
    <scope>NUCLEOTIDE SEQUENCE [LARGE SCALE GENOMIC DNA]</scope>
    <source>
        <strain evidence="2 3">DSM 18108</strain>
    </source>
</reference>
<dbReference type="AlphaFoldDB" id="A0A1T5NEB2"/>
<dbReference type="STRING" id="393003.SAMN05660461_1279"/>
<sequence>MIACNQMKSRKVMQLSKILVYPLNFDTCLLLLLFISLRRIEYKDKKQNRTNFKSN</sequence>
<proteinExistence type="predicted"/>
<keyword evidence="1" id="KW-1133">Transmembrane helix</keyword>
<feature type="transmembrane region" description="Helical" evidence="1">
    <location>
        <begin position="18"/>
        <end position="37"/>
    </location>
</feature>
<gene>
    <name evidence="2" type="ORF">SAMN05660461_1279</name>
</gene>